<reference evidence="1" key="1">
    <citation type="journal article" date="2012" name="PLoS ONE">
        <title>Gene sets for utilization of primary and secondary nutrition supplies in the distal gut of endangered iberian lynx.</title>
        <authorList>
            <person name="Alcaide M."/>
            <person name="Messina E."/>
            <person name="Richter M."/>
            <person name="Bargiela R."/>
            <person name="Peplies J."/>
            <person name="Huws S.A."/>
            <person name="Newbold C.J."/>
            <person name="Golyshin P.N."/>
            <person name="Simon M.A."/>
            <person name="Lopez G."/>
            <person name="Yakimov M.M."/>
            <person name="Ferrer M."/>
        </authorList>
    </citation>
    <scope>NUCLEOTIDE SEQUENCE</scope>
</reference>
<evidence type="ECO:0000313" key="1">
    <source>
        <dbReference type="EMBL" id="EJX00602.1"/>
    </source>
</evidence>
<dbReference type="AlphaFoldDB" id="J9G058"/>
<accession>J9G058</accession>
<name>J9G058_9ZZZZ</name>
<dbReference type="EMBL" id="AMCI01003310">
    <property type="protein sequence ID" value="EJX00602.1"/>
    <property type="molecule type" value="Genomic_DNA"/>
</dbReference>
<proteinExistence type="predicted"/>
<sequence>MLSGRSLLANISKFSNFSRLCSMVTGSSAKRMEMP</sequence>
<comment type="caution">
    <text evidence="1">The sequence shown here is derived from an EMBL/GenBank/DDBJ whole genome shotgun (WGS) entry which is preliminary data.</text>
</comment>
<gene>
    <name evidence="1" type="ORF">EVA_11290</name>
</gene>
<organism evidence="1">
    <name type="scientific">gut metagenome</name>
    <dbReference type="NCBI Taxonomy" id="749906"/>
    <lineage>
        <taxon>unclassified sequences</taxon>
        <taxon>metagenomes</taxon>
        <taxon>organismal metagenomes</taxon>
    </lineage>
</organism>
<protein>
    <submittedName>
        <fullName evidence="1">Uncharacterized protein</fullName>
    </submittedName>
</protein>